<dbReference type="InParanoid" id="A7TIK2"/>
<keyword evidence="4" id="KW-1185">Reference proteome</keyword>
<dbReference type="EMBL" id="DS480396">
    <property type="protein sequence ID" value="EDO17940.1"/>
    <property type="molecule type" value="Genomic_DNA"/>
</dbReference>
<dbReference type="HOGENOM" id="CLU_026020_0_0_1"/>
<reference evidence="3 4" key="1">
    <citation type="journal article" date="2007" name="Proc. Natl. Acad. Sci. U.S.A.">
        <title>Independent sorting-out of thousands of duplicated gene pairs in two yeast species descended from a whole-genome duplication.</title>
        <authorList>
            <person name="Scannell D.R."/>
            <person name="Frank A.C."/>
            <person name="Conant G.C."/>
            <person name="Byrne K.P."/>
            <person name="Woolfit M."/>
            <person name="Wolfe K.H."/>
        </authorList>
    </citation>
    <scope>NUCLEOTIDE SEQUENCE [LARGE SCALE GENOMIC DNA]</scope>
    <source>
        <strain evidence="4">ATCC 22028 / DSM 70294 / BCRC 21397 / CBS 2163 / NBRC 10782 / NRRL Y-8283 / UCD 57-17</strain>
    </source>
</reference>
<dbReference type="eggNOG" id="ENOG502SJ11">
    <property type="taxonomic scope" value="Eukaryota"/>
</dbReference>
<feature type="compositionally biased region" description="Polar residues" evidence="1">
    <location>
        <begin position="131"/>
        <end position="143"/>
    </location>
</feature>
<dbReference type="AlphaFoldDB" id="A7TIK2"/>
<feature type="region of interest" description="Disordered" evidence="1">
    <location>
        <begin position="647"/>
        <end position="666"/>
    </location>
</feature>
<organism evidence="4">
    <name type="scientific">Vanderwaltozyma polyspora (strain ATCC 22028 / DSM 70294 / BCRC 21397 / CBS 2163 / NBRC 10782 / NRRL Y-8283 / UCD 57-17)</name>
    <name type="common">Kluyveromyces polysporus</name>
    <dbReference type="NCBI Taxonomy" id="436907"/>
    <lineage>
        <taxon>Eukaryota</taxon>
        <taxon>Fungi</taxon>
        <taxon>Dikarya</taxon>
        <taxon>Ascomycota</taxon>
        <taxon>Saccharomycotina</taxon>
        <taxon>Saccharomycetes</taxon>
        <taxon>Saccharomycetales</taxon>
        <taxon>Saccharomycetaceae</taxon>
        <taxon>Vanderwaltozyma</taxon>
    </lineage>
</organism>
<feature type="transmembrane region" description="Helical" evidence="2">
    <location>
        <begin position="57"/>
        <end position="81"/>
    </location>
</feature>
<feature type="compositionally biased region" description="Low complexity" evidence="1">
    <location>
        <begin position="31"/>
        <end position="48"/>
    </location>
</feature>
<feature type="compositionally biased region" description="Polar residues" evidence="1">
    <location>
        <begin position="656"/>
        <end position="666"/>
    </location>
</feature>
<keyword evidence="2" id="KW-0812">Transmembrane</keyword>
<dbReference type="RefSeq" id="XP_001645798.1">
    <property type="nucleotide sequence ID" value="XM_001645748.1"/>
</dbReference>
<evidence type="ECO:0000313" key="3">
    <source>
        <dbReference type="EMBL" id="EDO17940.1"/>
    </source>
</evidence>
<dbReference type="PhylomeDB" id="A7TIK2"/>
<dbReference type="GeneID" id="5546195"/>
<dbReference type="OMA" id="NAINFRV"/>
<keyword evidence="2" id="KW-0472">Membrane</keyword>
<accession>A7TIK2</accession>
<dbReference type="Pfam" id="PF08693">
    <property type="entry name" value="SKG6"/>
    <property type="match status" value="2"/>
</dbReference>
<dbReference type="OrthoDB" id="4035953at2759"/>
<keyword evidence="2" id="KW-1133">Transmembrane helix</keyword>
<feature type="compositionally biased region" description="Basic and acidic residues" evidence="1">
    <location>
        <begin position="112"/>
        <end position="130"/>
    </location>
</feature>
<gene>
    <name evidence="3" type="ORF">Kpol_1010p56</name>
</gene>
<proteinExistence type="predicted"/>
<sequence length="666" mass="74384">MTIIQYNDRITSTIYPSSINEIPTSTLFKRAGTSSKSSSTASGSATTSQKKNSNGEVIGIAVGVPVGVVVILLLVILFIVYKRSKKEEKEDDDPEFAGDLTYMTEPKPLSMKHNDYSSESIDFKGTDEKNYGSNNSNPFSDPSTSLNQMKNPSFVQLPDSIESNSIRSYAKLHDSLIGGYNLVSSRNNSSLSLLHDDTSINRPTMSKNNSNLNIVTTSTTTTTTTLDAAAVVVATISSHDGIFNETKVDQRAIIEDNQRPISRIDNDQDKIYRLSINTEEEEVVERIKSVYKVYLESDTVEDKMDQISLDFEKNQYPHPTLMNDEGNLTVETFSSSSNLMDRSYPESEVTIDSTVGSDGRDDHIERYSKATITDSMLAPLDIGNSKDHLQLQAAGAASRIASSIYSELPNLNGTRISQQISKPQNVQHSQNINIYSPQFPNMTYQAHDNAYDTQRHHQQYLSPINTQPIYSYNHEQQFNHPQTLESIEELPTPTQLKLMPSDSIHSLTSFKDKQRNQLVQLNTARLHGTALNPMDHPEMFYTQTSDSQFTYQQQGRSYGDMSKVDVPKPYQLRQSIVMTDPSLLSMTGRYKPAGSFRNIHSANSRNNSLVSQLHPSEQAYKARVSGLLEFTDVEQPPSVGEILPHSGTHDDLRKQLGSSHNYNVTI</sequence>
<protein>
    <submittedName>
        <fullName evidence="3">Uncharacterized protein</fullName>
    </submittedName>
</protein>
<evidence type="ECO:0000256" key="2">
    <source>
        <dbReference type="SAM" id="Phobius"/>
    </source>
</evidence>
<evidence type="ECO:0000313" key="4">
    <source>
        <dbReference type="Proteomes" id="UP000000267"/>
    </source>
</evidence>
<evidence type="ECO:0000256" key="1">
    <source>
        <dbReference type="SAM" id="MobiDB-lite"/>
    </source>
</evidence>
<name>A7TIK2_VANPO</name>
<dbReference type="KEGG" id="vpo:Kpol_1010p56"/>
<feature type="region of interest" description="Disordered" evidence="1">
    <location>
        <begin position="111"/>
        <end position="143"/>
    </location>
</feature>
<dbReference type="InterPro" id="IPR014805">
    <property type="entry name" value="SKG6/TOS2-like"/>
</dbReference>
<feature type="region of interest" description="Disordered" evidence="1">
    <location>
        <begin position="30"/>
        <end position="52"/>
    </location>
</feature>
<dbReference type="Proteomes" id="UP000000267">
    <property type="component" value="Unassembled WGS sequence"/>
</dbReference>